<comment type="caution">
    <text evidence="1">The sequence shown here is derived from an EMBL/GenBank/DDBJ whole genome shotgun (WGS) entry which is preliminary data.</text>
</comment>
<sequence>MNTRLLLGSYDTSELFNLYRINNKNYFCIKDINIIYLDGKLNTKANSIKQLFTLNPMDFIKSKQRIFVMANTMIQIARLFNMYDLAELCKLSIQEIIGNVSEPLLNNIQYQHWKSATHINSVVEREQTSHLNGNEWIFVYQHVEPVQLSPVLVKQEKALTKSLVLYQWLSSNTINNSPGMIQSLISTQKMKKQQQAIIETRQRQSAFIIPTTIKTNNIKKKKRNYQNIAGIVHDNFPPSPPPPPTSALKKRKYYHQEYNLNLLATQATQMRGLPISPEVSPPPPLYPHYNTQKLPSIKAMLSELKNNRV</sequence>
<evidence type="ECO:0008006" key="3">
    <source>
        <dbReference type="Google" id="ProtNLM"/>
    </source>
</evidence>
<evidence type="ECO:0000313" key="1">
    <source>
        <dbReference type="EMBL" id="GAA5802741.1"/>
    </source>
</evidence>
<dbReference type="Proteomes" id="UP001476247">
    <property type="component" value="Unassembled WGS sequence"/>
</dbReference>
<proteinExistence type="predicted"/>
<protein>
    <recommendedName>
        <fullName evidence="3">BTB domain-containing protein</fullName>
    </recommendedName>
</protein>
<evidence type="ECO:0000313" key="2">
    <source>
        <dbReference type="Proteomes" id="UP001476247"/>
    </source>
</evidence>
<gene>
    <name evidence="1" type="ORF">HPULCUR_008215</name>
</gene>
<organism evidence="1 2">
    <name type="scientific">Helicostylum pulchrum</name>
    <dbReference type="NCBI Taxonomy" id="562976"/>
    <lineage>
        <taxon>Eukaryota</taxon>
        <taxon>Fungi</taxon>
        <taxon>Fungi incertae sedis</taxon>
        <taxon>Mucoromycota</taxon>
        <taxon>Mucoromycotina</taxon>
        <taxon>Mucoromycetes</taxon>
        <taxon>Mucorales</taxon>
        <taxon>Mucorineae</taxon>
        <taxon>Mucoraceae</taxon>
        <taxon>Helicostylum</taxon>
    </lineage>
</organism>
<dbReference type="EMBL" id="BAABUJ010000024">
    <property type="protein sequence ID" value="GAA5802741.1"/>
    <property type="molecule type" value="Genomic_DNA"/>
</dbReference>
<accession>A0ABP9Y6Z5</accession>
<keyword evidence="2" id="KW-1185">Reference proteome</keyword>
<reference evidence="1 2" key="1">
    <citation type="submission" date="2024-04" db="EMBL/GenBank/DDBJ databases">
        <title>genome sequences of Mucor flavus KT1a and Helicostylum pulchrum KT1b strains isolation_sourced from the surface of a dry-aged beef.</title>
        <authorList>
            <person name="Toyotome T."/>
            <person name="Hosono M."/>
            <person name="Torimaru M."/>
            <person name="Fukuda K."/>
            <person name="Mikami N."/>
        </authorList>
    </citation>
    <scope>NUCLEOTIDE SEQUENCE [LARGE SCALE GENOMIC DNA]</scope>
    <source>
        <strain evidence="1 2">KT1b</strain>
    </source>
</reference>
<name>A0ABP9Y6Z5_9FUNG</name>